<sequence>IAPPEDLQLQSALAQLPTEIKHIIYGLCFVINVPIIDPSVSSNSGREKRENVSTLGVTLLQTCRRMYHEADLRPLFAQNTFRFTTVDTMQNFLHSLHISYRICIQDMEVDVREVHSDHPGIAREWLPTWIQTLGSLRADAVGLRCLRLNFTSWPSIAMFRTELWNLLRKMLSNLEGLERIVVVGASKGKGMGQKAPWSPVHFVGGDDV</sequence>
<evidence type="ECO:0008006" key="3">
    <source>
        <dbReference type="Google" id="ProtNLM"/>
    </source>
</evidence>
<dbReference type="AlphaFoldDB" id="A0A6A5T3T4"/>
<gene>
    <name evidence="1" type="ORF">EJ02DRAFT_300936</name>
</gene>
<organism evidence="1 2">
    <name type="scientific">Clathrospora elynae</name>
    <dbReference type="NCBI Taxonomy" id="706981"/>
    <lineage>
        <taxon>Eukaryota</taxon>
        <taxon>Fungi</taxon>
        <taxon>Dikarya</taxon>
        <taxon>Ascomycota</taxon>
        <taxon>Pezizomycotina</taxon>
        <taxon>Dothideomycetes</taxon>
        <taxon>Pleosporomycetidae</taxon>
        <taxon>Pleosporales</taxon>
        <taxon>Diademaceae</taxon>
        <taxon>Clathrospora</taxon>
    </lineage>
</organism>
<protein>
    <recommendedName>
        <fullName evidence="3">F-box domain-containing protein</fullName>
    </recommendedName>
</protein>
<dbReference type="PANTHER" id="PTHR42085:SF1">
    <property type="entry name" value="F-BOX DOMAIN-CONTAINING PROTEIN"/>
    <property type="match status" value="1"/>
</dbReference>
<name>A0A6A5T3T4_9PLEO</name>
<keyword evidence="2" id="KW-1185">Reference proteome</keyword>
<dbReference type="Proteomes" id="UP000800038">
    <property type="component" value="Unassembled WGS sequence"/>
</dbReference>
<evidence type="ECO:0000313" key="1">
    <source>
        <dbReference type="EMBL" id="KAF1947263.1"/>
    </source>
</evidence>
<evidence type="ECO:0000313" key="2">
    <source>
        <dbReference type="Proteomes" id="UP000800038"/>
    </source>
</evidence>
<dbReference type="EMBL" id="ML975999">
    <property type="protein sequence ID" value="KAF1947263.1"/>
    <property type="molecule type" value="Genomic_DNA"/>
</dbReference>
<proteinExistence type="predicted"/>
<feature type="non-terminal residue" evidence="1">
    <location>
        <position position="1"/>
    </location>
</feature>
<dbReference type="InterPro" id="IPR038883">
    <property type="entry name" value="AN11006-like"/>
</dbReference>
<reference evidence="1" key="1">
    <citation type="journal article" date="2020" name="Stud. Mycol.">
        <title>101 Dothideomycetes genomes: a test case for predicting lifestyles and emergence of pathogens.</title>
        <authorList>
            <person name="Haridas S."/>
            <person name="Albert R."/>
            <person name="Binder M."/>
            <person name="Bloem J."/>
            <person name="Labutti K."/>
            <person name="Salamov A."/>
            <person name="Andreopoulos B."/>
            <person name="Baker S."/>
            <person name="Barry K."/>
            <person name="Bills G."/>
            <person name="Bluhm B."/>
            <person name="Cannon C."/>
            <person name="Castanera R."/>
            <person name="Culley D."/>
            <person name="Daum C."/>
            <person name="Ezra D."/>
            <person name="Gonzalez J."/>
            <person name="Henrissat B."/>
            <person name="Kuo A."/>
            <person name="Liang C."/>
            <person name="Lipzen A."/>
            <person name="Lutzoni F."/>
            <person name="Magnuson J."/>
            <person name="Mondo S."/>
            <person name="Nolan M."/>
            <person name="Ohm R."/>
            <person name="Pangilinan J."/>
            <person name="Park H.-J."/>
            <person name="Ramirez L."/>
            <person name="Alfaro M."/>
            <person name="Sun H."/>
            <person name="Tritt A."/>
            <person name="Yoshinaga Y."/>
            <person name="Zwiers L.-H."/>
            <person name="Turgeon B."/>
            <person name="Goodwin S."/>
            <person name="Spatafora J."/>
            <person name="Crous P."/>
            <person name="Grigoriev I."/>
        </authorList>
    </citation>
    <scope>NUCLEOTIDE SEQUENCE</scope>
    <source>
        <strain evidence="1">CBS 161.51</strain>
    </source>
</reference>
<dbReference type="OrthoDB" id="62952at2759"/>
<dbReference type="PANTHER" id="PTHR42085">
    <property type="entry name" value="F-BOX DOMAIN-CONTAINING PROTEIN"/>
    <property type="match status" value="1"/>
</dbReference>
<accession>A0A6A5T3T4</accession>
<feature type="non-terminal residue" evidence="1">
    <location>
        <position position="208"/>
    </location>
</feature>